<protein>
    <submittedName>
        <fullName evidence="1">Uncharacterized protein</fullName>
    </submittedName>
</protein>
<sequence length="168" mass="19791">MVAYPSSLKRTYKADKIPIQTDLQAVADLKTRTKPLQKWKIESAYWPEFRQNIDETITTFLITEDINETINIFSHIIKESANKLIGKIKPSTHKTPVSWWSGGIAKALRETKHLTYSKTQYTENNIEFERLRSKSRYLIKKKQKRNVAKLYLQHLNLGGFYLVKFHYQ</sequence>
<dbReference type="EMBL" id="JABFTP020000062">
    <property type="protein sequence ID" value="KAL3273225.1"/>
    <property type="molecule type" value="Genomic_DNA"/>
</dbReference>
<evidence type="ECO:0000313" key="1">
    <source>
        <dbReference type="EMBL" id="KAL3273225.1"/>
    </source>
</evidence>
<keyword evidence="2" id="KW-1185">Reference proteome</keyword>
<proteinExistence type="predicted"/>
<accession>A0ABD2N3A9</accession>
<reference evidence="1 2" key="1">
    <citation type="journal article" date="2021" name="BMC Biol.">
        <title>Horizontally acquired antibacterial genes associated with adaptive radiation of ladybird beetles.</title>
        <authorList>
            <person name="Li H.S."/>
            <person name="Tang X.F."/>
            <person name="Huang Y.H."/>
            <person name="Xu Z.Y."/>
            <person name="Chen M.L."/>
            <person name="Du X.Y."/>
            <person name="Qiu B.Y."/>
            <person name="Chen P.T."/>
            <person name="Zhang W."/>
            <person name="Slipinski A."/>
            <person name="Escalona H.E."/>
            <person name="Waterhouse R.M."/>
            <person name="Zwick A."/>
            <person name="Pang H."/>
        </authorList>
    </citation>
    <scope>NUCLEOTIDE SEQUENCE [LARGE SCALE GENOMIC DNA]</scope>
    <source>
        <strain evidence="1">SYSU2018</strain>
    </source>
</reference>
<organism evidence="1 2">
    <name type="scientific">Cryptolaemus montrouzieri</name>
    <dbReference type="NCBI Taxonomy" id="559131"/>
    <lineage>
        <taxon>Eukaryota</taxon>
        <taxon>Metazoa</taxon>
        <taxon>Ecdysozoa</taxon>
        <taxon>Arthropoda</taxon>
        <taxon>Hexapoda</taxon>
        <taxon>Insecta</taxon>
        <taxon>Pterygota</taxon>
        <taxon>Neoptera</taxon>
        <taxon>Endopterygota</taxon>
        <taxon>Coleoptera</taxon>
        <taxon>Polyphaga</taxon>
        <taxon>Cucujiformia</taxon>
        <taxon>Coccinelloidea</taxon>
        <taxon>Coccinellidae</taxon>
        <taxon>Scymninae</taxon>
        <taxon>Scymnini</taxon>
        <taxon>Cryptolaemus</taxon>
    </lineage>
</organism>
<evidence type="ECO:0000313" key="2">
    <source>
        <dbReference type="Proteomes" id="UP001516400"/>
    </source>
</evidence>
<dbReference type="AlphaFoldDB" id="A0ABD2N3A9"/>
<gene>
    <name evidence="1" type="ORF">HHI36_014679</name>
</gene>
<dbReference type="Proteomes" id="UP001516400">
    <property type="component" value="Unassembled WGS sequence"/>
</dbReference>
<comment type="caution">
    <text evidence="1">The sequence shown here is derived from an EMBL/GenBank/DDBJ whole genome shotgun (WGS) entry which is preliminary data.</text>
</comment>
<name>A0ABD2N3A9_9CUCU</name>